<evidence type="ECO:0000313" key="3">
    <source>
        <dbReference type="Proteomes" id="UP000651668"/>
    </source>
</evidence>
<accession>A0A916U388</accession>
<dbReference type="Proteomes" id="UP000651668">
    <property type="component" value="Unassembled WGS sequence"/>
</dbReference>
<proteinExistence type="predicted"/>
<evidence type="ECO:0008006" key="4">
    <source>
        <dbReference type="Google" id="ProtNLM"/>
    </source>
</evidence>
<evidence type="ECO:0000256" key="1">
    <source>
        <dbReference type="SAM" id="SignalP"/>
    </source>
</evidence>
<dbReference type="EMBL" id="BMIL01000003">
    <property type="protein sequence ID" value="GGC58876.1"/>
    <property type="molecule type" value="Genomic_DNA"/>
</dbReference>
<sequence length="209" mass="23486">MNYSKSILLQSALFYGLFSLFSCTNEQAEVKQPSTDTKVVKQTSAPFPFYKELAVTPGFGFEVVSWGKGVDSLGGYLILMSDSLKNNYKSFAVEREGIIRDAWNMDLDNDGNPEIYVELKSEGKKADLNVFEYSRGNFQKINFPGLPSKLKKLYGGDDKYFIKEGELFRSFPVVNPQDTTEKAGAIKVVRYSLRGNQFSTSELEVETTP</sequence>
<feature type="signal peptide" evidence="1">
    <location>
        <begin position="1"/>
        <end position="28"/>
    </location>
</feature>
<keyword evidence="1" id="KW-0732">Signal</keyword>
<keyword evidence="3" id="KW-1185">Reference proteome</keyword>
<comment type="caution">
    <text evidence="2">The sequence shown here is derived from an EMBL/GenBank/DDBJ whole genome shotgun (WGS) entry which is preliminary data.</text>
</comment>
<evidence type="ECO:0000313" key="2">
    <source>
        <dbReference type="EMBL" id="GGC58876.1"/>
    </source>
</evidence>
<dbReference type="RefSeq" id="WP_188625822.1">
    <property type="nucleotide sequence ID" value="NZ_BMIL01000003.1"/>
</dbReference>
<dbReference type="PROSITE" id="PS51257">
    <property type="entry name" value="PROKAR_LIPOPROTEIN"/>
    <property type="match status" value="1"/>
</dbReference>
<reference evidence="2" key="1">
    <citation type="journal article" date="2014" name="Int. J. Syst. Evol. Microbiol.">
        <title>Complete genome sequence of Corynebacterium casei LMG S-19264T (=DSM 44701T), isolated from a smear-ripened cheese.</title>
        <authorList>
            <consortium name="US DOE Joint Genome Institute (JGI-PGF)"/>
            <person name="Walter F."/>
            <person name="Albersmeier A."/>
            <person name="Kalinowski J."/>
            <person name="Ruckert C."/>
        </authorList>
    </citation>
    <scope>NUCLEOTIDE SEQUENCE</scope>
    <source>
        <strain evidence="2">CGMCC 1.15343</strain>
    </source>
</reference>
<name>A0A916U388_9SPHI</name>
<gene>
    <name evidence="2" type="ORF">GCM10011387_10680</name>
</gene>
<reference evidence="2" key="2">
    <citation type="submission" date="2020-09" db="EMBL/GenBank/DDBJ databases">
        <authorList>
            <person name="Sun Q."/>
            <person name="Zhou Y."/>
        </authorList>
    </citation>
    <scope>NUCLEOTIDE SEQUENCE</scope>
    <source>
        <strain evidence="2">CGMCC 1.15343</strain>
    </source>
</reference>
<protein>
    <recommendedName>
        <fullName evidence="4">FG-GAP repeat-containing protein</fullName>
    </recommendedName>
</protein>
<organism evidence="2 3">
    <name type="scientific">Pedobacter quisquiliarum</name>
    <dbReference type="NCBI Taxonomy" id="1834438"/>
    <lineage>
        <taxon>Bacteria</taxon>
        <taxon>Pseudomonadati</taxon>
        <taxon>Bacteroidota</taxon>
        <taxon>Sphingobacteriia</taxon>
        <taxon>Sphingobacteriales</taxon>
        <taxon>Sphingobacteriaceae</taxon>
        <taxon>Pedobacter</taxon>
    </lineage>
</organism>
<dbReference type="AlphaFoldDB" id="A0A916U388"/>
<feature type="chain" id="PRO_5037135235" description="FG-GAP repeat-containing protein" evidence="1">
    <location>
        <begin position="29"/>
        <end position="209"/>
    </location>
</feature>